<keyword evidence="4" id="KW-0677">Repeat</keyword>
<feature type="compositionally biased region" description="Low complexity" evidence="5">
    <location>
        <begin position="128"/>
        <end position="141"/>
    </location>
</feature>
<evidence type="ECO:0000256" key="3">
    <source>
        <dbReference type="ARBA" id="ARBA00022614"/>
    </source>
</evidence>
<dbReference type="EMBL" id="CAICTM010001298">
    <property type="protein sequence ID" value="CAB9522415.1"/>
    <property type="molecule type" value="Genomic_DNA"/>
</dbReference>
<name>A0A9N8HRR0_9STRA</name>
<organism evidence="7 8">
    <name type="scientific">Seminavis robusta</name>
    <dbReference type="NCBI Taxonomy" id="568900"/>
    <lineage>
        <taxon>Eukaryota</taxon>
        <taxon>Sar</taxon>
        <taxon>Stramenopiles</taxon>
        <taxon>Ochrophyta</taxon>
        <taxon>Bacillariophyta</taxon>
        <taxon>Bacillariophyceae</taxon>
        <taxon>Bacillariophycidae</taxon>
        <taxon>Naviculales</taxon>
        <taxon>Naviculaceae</taxon>
        <taxon>Seminavis</taxon>
    </lineage>
</organism>
<feature type="region of interest" description="Disordered" evidence="5">
    <location>
        <begin position="44"/>
        <end position="151"/>
    </location>
</feature>
<keyword evidence="6" id="KW-1133">Transmembrane helix</keyword>
<dbReference type="FunFam" id="3.80.10.10:FF:000041">
    <property type="entry name" value="LRR receptor-like serine/threonine-protein kinase ERECTA"/>
    <property type="match status" value="1"/>
</dbReference>
<keyword evidence="8" id="KW-1185">Reference proteome</keyword>
<dbReference type="AlphaFoldDB" id="A0A9N8HRR0"/>
<dbReference type="GO" id="GO:0005886">
    <property type="term" value="C:plasma membrane"/>
    <property type="evidence" value="ECO:0007669"/>
    <property type="project" value="UniProtKB-SubCell"/>
</dbReference>
<feature type="region of interest" description="Disordered" evidence="5">
    <location>
        <begin position="245"/>
        <end position="271"/>
    </location>
</feature>
<keyword evidence="6" id="KW-0472">Membrane</keyword>
<dbReference type="InterPro" id="IPR003591">
    <property type="entry name" value="Leu-rich_rpt_typical-subtyp"/>
</dbReference>
<dbReference type="Pfam" id="PF13855">
    <property type="entry name" value="LRR_8"/>
    <property type="match status" value="1"/>
</dbReference>
<keyword evidence="2" id="KW-1003">Cell membrane</keyword>
<keyword evidence="3" id="KW-0433">Leucine-rich repeat</keyword>
<dbReference type="Gene3D" id="3.80.10.10">
    <property type="entry name" value="Ribonuclease Inhibitor"/>
    <property type="match status" value="4"/>
</dbReference>
<dbReference type="PANTHER" id="PTHR48004">
    <property type="entry name" value="OS01G0149700 PROTEIN"/>
    <property type="match status" value="1"/>
</dbReference>
<evidence type="ECO:0000256" key="6">
    <source>
        <dbReference type="SAM" id="Phobius"/>
    </source>
</evidence>
<comment type="caution">
    <text evidence="7">The sequence shown here is derived from an EMBL/GenBank/DDBJ whole genome shotgun (WGS) entry which is preliminary data.</text>
</comment>
<feature type="compositionally biased region" description="Low complexity" evidence="5">
    <location>
        <begin position="54"/>
        <end position="68"/>
    </location>
</feature>
<sequence length="712" mass="76372">MTTPSATKRAAATGVIIEREEPSQTSTGEELLSILVENGAAKLTSGTSATKLPSVASANESSSSTTVEKNPDTSTSQSGHVGCLAPTMTSARTQSLAGKPDTEPANTTRKSVVDERNRQTLDAAVAASSSEPPIEVSESEPGAFASVPGNEDVRQDTVSFSLLRRDASTDNFPNQDELGLSEAVPVNDHLGPENLPGAVPMDHAARKRQHVKSAQQLRTLLGLLGLFLTLIVVIVTVVIASASDAGSSESPSLRATQVTPKPPATPLEDNVDTLWPTPAPTFLIPKDLLLNTTMEAILYPLSPQSMAYQCVLYNMMEQKYVMVERKTNETTCNSLGRFTKLKLIVPGNPSDLQGAMPPEIALLPNLEQIYLHAIGFNKPMSAAVIPQMKHLSNLRKLYYSRNGITGTIPSSTFEILPSHTLEEFSLIEPDLNGTIPSTVHGLSNLKKLSLSGNLTGTIPSEIGLLASLEYLFLGHNHDLQGTIPIELLELTNLETLRLDQTALTETLPDVGQWNNLTELQVEAQLAGTIPGSLEDLAKLQICILNNNEFTGTLPPLHPMAPLERLEVESNQITGSIPEAWFDASSFHSSLLYLDLSDNLLTGVIPDSIWSLTKLRTLDLANNAGLSGLSGSIPSEIAQCSSLRYLQMDNTGISGLIPSELGLLSRLELLLLHGTNLSGSVPTEVCMLKDEGRLHELHVNCTTVTCDCDCTCS</sequence>
<comment type="subcellular location">
    <subcellularLocation>
        <location evidence="1">Cell membrane</location>
    </subcellularLocation>
</comment>
<feature type="region of interest" description="Disordered" evidence="5">
    <location>
        <begin position="165"/>
        <end position="200"/>
    </location>
</feature>
<dbReference type="OrthoDB" id="676979at2759"/>
<protein>
    <submittedName>
        <fullName evidence="7">Leucine rich repeat N-terminal domain</fullName>
    </submittedName>
</protein>
<dbReference type="PANTHER" id="PTHR48004:SF58">
    <property type="entry name" value="OS01G0162200 PROTEIN"/>
    <property type="match status" value="1"/>
</dbReference>
<keyword evidence="6" id="KW-0812">Transmembrane</keyword>
<feature type="compositionally biased region" description="Polar residues" evidence="5">
    <location>
        <begin position="87"/>
        <end position="96"/>
    </location>
</feature>
<accession>A0A9N8HRR0</accession>
<evidence type="ECO:0000256" key="5">
    <source>
        <dbReference type="SAM" id="MobiDB-lite"/>
    </source>
</evidence>
<dbReference type="InterPro" id="IPR001611">
    <property type="entry name" value="Leu-rich_rpt"/>
</dbReference>
<evidence type="ECO:0000256" key="1">
    <source>
        <dbReference type="ARBA" id="ARBA00004236"/>
    </source>
</evidence>
<dbReference type="InterPro" id="IPR032675">
    <property type="entry name" value="LRR_dom_sf"/>
</dbReference>
<gene>
    <name evidence="7" type="ORF">SEMRO_1300_G260730.1</name>
</gene>
<evidence type="ECO:0000313" key="8">
    <source>
        <dbReference type="Proteomes" id="UP001153069"/>
    </source>
</evidence>
<dbReference type="FunFam" id="3.80.10.10:FF:000383">
    <property type="entry name" value="Leucine-rich repeat receptor protein kinase EMS1"/>
    <property type="match status" value="1"/>
</dbReference>
<evidence type="ECO:0000256" key="4">
    <source>
        <dbReference type="ARBA" id="ARBA00022737"/>
    </source>
</evidence>
<dbReference type="Proteomes" id="UP001153069">
    <property type="component" value="Unassembled WGS sequence"/>
</dbReference>
<feature type="region of interest" description="Disordered" evidence="5">
    <location>
        <begin position="1"/>
        <end position="29"/>
    </location>
</feature>
<dbReference type="PROSITE" id="PS51450">
    <property type="entry name" value="LRR"/>
    <property type="match status" value="1"/>
</dbReference>
<feature type="transmembrane region" description="Helical" evidence="6">
    <location>
        <begin position="217"/>
        <end position="242"/>
    </location>
</feature>
<reference evidence="7" key="1">
    <citation type="submission" date="2020-06" db="EMBL/GenBank/DDBJ databases">
        <authorList>
            <consortium name="Plant Systems Biology data submission"/>
        </authorList>
    </citation>
    <scope>NUCLEOTIDE SEQUENCE</scope>
    <source>
        <strain evidence="7">D6</strain>
    </source>
</reference>
<evidence type="ECO:0000313" key="7">
    <source>
        <dbReference type="EMBL" id="CAB9522415.1"/>
    </source>
</evidence>
<dbReference type="SUPFAM" id="SSF52058">
    <property type="entry name" value="L domain-like"/>
    <property type="match status" value="1"/>
</dbReference>
<evidence type="ECO:0000256" key="2">
    <source>
        <dbReference type="ARBA" id="ARBA00022475"/>
    </source>
</evidence>
<dbReference type="SMART" id="SM00369">
    <property type="entry name" value="LRR_TYP"/>
    <property type="match status" value="5"/>
</dbReference>
<proteinExistence type="predicted"/>
<dbReference type="InterPro" id="IPR052941">
    <property type="entry name" value="StomDev_PlantInt_Reg"/>
</dbReference>